<dbReference type="PANTHER" id="PTHR24115:SF545">
    <property type="entry name" value="KINESIN-LIKE PROTEIN KIP2"/>
    <property type="match status" value="1"/>
</dbReference>
<feature type="domain" description="Kinesin motor" evidence="3">
    <location>
        <begin position="185"/>
        <end position="528"/>
    </location>
</feature>
<dbReference type="PRINTS" id="PR00380">
    <property type="entry name" value="KINESINHEAVY"/>
</dbReference>
<evidence type="ECO:0000313" key="4">
    <source>
        <dbReference type="EMBL" id="CAD9337944.1"/>
    </source>
</evidence>
<dbReference type="GO" id="GO:0005871">
    <property type="term" value="C:kinesin complex"/>
    <property type="evidence" value="ECO:0007669"/>
    <property type="project" value="TreeGrafter"/>
</dbReference>
<dbReference type="GO" id="GO:0005524">
    <property type="term" value="F:ATP binding"/>
    <property type="evidence" value="ECO:0007669"/>
    <property type="project" value="UniProtKB-UniRule"/>
</dbReference>
<evidence type="ECO:0000256" key="2">
    <source>
        <dbReference type="SAM" id="MobiDB-lite"/>
    </source>
</evidence>
<comment type="similarity">
    <text evidence="1">Belongs to the TRAFAC class myosin-kinesin ATPase superfamily. Kinesin family.</text>
</comment>
<name>A0A7S1ZG47_9STRA</name>
<dbReference type="GO" id="GO:0007018">
    <property type="term" value="P:microtubule-based movement"/>
    <property type="evidence" value="ECO:0007669"/>
    <property type="project" value="InterPro"/>
</dbReference>
<sequence length="612" mass="68428">MNEQTELVFADEGILFLILSFAGGQSTSKCIFLSKWHQDTLTSEESFKWRLERLHIEKGIYSPSRLPPKTSWKSLYLELIKRQSLWEKTSSVSTHKFNIQVSARFKPKGLASNMKQNGYNNNKKFKLPLHQRLALIRLDNKVSSNKEALKILSDQGDWFRDKWAGMGEEKKDDSPEKSKNASPPGISGGVHFIDTESNCVILVDPTKGLREFQFDHVMDGSKSQEYTYDSSTMPLVVDFFNGFNATCLVYGQTGSGKTHTMFGPSGGYFDSERQEKQQDWGIVPRVCLEVFEAIEFRKKHLNIDIEASVTASYIEVYGSEVIDLLKNGAQCGQSRVAAQRYVLDGSAEVPITSLRDSLILLNQGSDQKRTAATAMNERSSRAHTLFILTLRQKCVQSGVSATSRLILADLGGSEQIKKSLPHNQSLNSGEVGEDESTTNISLGSDEDRLSEAVNINLGLLALKRCVKALNSRRPRHHIPYSENKLTMMLSSGLGGDSKTSVVVCAAQEEEHGVETISAMKFGQSCGKVSNTTISKANMLKGLLAQIDEKITKCEENIKKNERWEIRRERRVDSMDCVDLRNTTVLVGAENYRIELEDLLQKRAELTGTQFGH</sequence>
<feature type="compositionally biased region" description="Basic and acidic residues" evidence="2">
    <location>
        <begin position="167"/>
        <end position="179"/>
    </location>
</feature>
<reference evidence="4" key="1">
    <citation type="submission" date="2021-01" db="EMBL/GenBank/DDBJ databases">
        <authorList>
            <person name="Corre E."/>
            <person name="Pelletier E."/>
            <person name="Niang G."/>
            <person name="Scheremetjew M."/>
            <person name="Finn R."/>
            <person name="Kale V."/>
            <person name="Holt S."/>
            <person name="Cochrane G."/>
            <person name="Meng A."/>
            <person name="Brown T."/>
            <person name="Cohen L."/>
        </authorList>
    </citation>
    <scope>NUCLEOTIDE SEQUENCE</scope>
    <source>
        <strain evidence="4">Pop2</strain>
    </source>
</reference>
<dbReference type="GO" id="GO:0016887">
    <property type="term" value="F:ATP hydrolysis activity"/>
    <property type="evidence" value="ECO:0007669"/>
    <property type="project" value="TreeGrafter"/>
</dbReference>
<dbReference type="GO" id="GO:0008017">
    <property type="term" value="F:microtubule binding"/>
    <property type="evidence" value="ECO:0007669"/>
    <property type="project" value="InterPro"/>
</dbReference>
<dbReference type="Gene3D" id="3.40.850.10">
    <property type="entry name" value="Kinesin motor domain"/>
    <property type="match status" value="1"/>
</dbReference>
<dbReference type="PROSITE" id="PS50067">
    <property type="entry name" value="KINESIN_MOTOR_2"/>
    <property type="match status" value="1"/>
</dbReference>
<dbReference type="SUPFAM" id="SSF52540">
    <property type="entry name" value="P-loop containing nucleoside triphosphate hydrolases"/>
    <property type="match status" value="1"/>
</dbReference>
<dbReference type="GO" id="GO:0003777">
    <property type="term" value="F:microtubule motor activity"/>
    <property type="evidence" value="ECO:0007669"/>
    <property type="project" value="InterPro"/>
</dbReference>
<dbReference type="Pfam" id="PF00225">
    <property type="entry name" value="Kinesin"/>
    <property type="match status" value="1"/>
</dbReference>
<dbReference type="InterPro" id="IPR027417">
    <property type="entry name" value="P-loop_NTPase"/>
</dbReference>
<dbReference type="SMART" id="SM00129">
    <property type="entry name" value="KISc"/>
    <property type="match status" value="1"/>
</dbReference>
<evidence type="ECO:0000256" key="1">
    <source>
        <dbReference type="PROSITE-ProRule" id="PRU00283"/>
    </source>
</evidence>
<dbReference type="EMBL" id="HBGN01023550">
    <property type="protein sequence ID" value="CAD9337944.1"/>
    <property type="molecule type" value="Transcribed_RNA"/>
</dbReference>
<accession>A0A7S1ZG47</accession>
<keyword evidence="1" id="KW-0505">Motor protein</keyword>
<organism evidence="4">
    <name type="scientific">Ditylum brightwellii</name>
    <dbReference type="NCBI Taxonomy" id="49249"/>
    <lineage>
        <taxon>Eukaryota</taxon>
        <taxon>Sar</taxon>
        <taxon>Stramenopiles</taxon>
        <taxon>Ochrophyta</taxon>
        <taxon>Bacillariophyta</taxon>
        <taxon>Mediophyceae</taxon>
        <taxon>Lithodesmiophycidae</taxon>
        <taxon>Lithodesmiales</taxon>
        <taxon>Lithodesmiaceae</taxon>
        <taxon>Ditylum</taxon>
    </lineage>
</organism>
<keyword evidence="1" id="KW-0067">ATP-binding</keyword>
<dbReference type="PANTHER" id="PTHR24115">
    <property type="entry name" value="KINESIN-RELATED"/>
    <property type="match status" value="1"/>
</dbReference>
<gene>
    <name evidence="4" type="ORF">DBRI1063_LOCUS15025</name>
</gene>
<dbReference type="InterPro" id="IPR027640">
    <property type="entry name" value="Kinesin-like_fam"/>
</dbReference>
<protein>
    <recommendedName>
        <fullName evidence="3">Kinesin motor domain-containing protein</fullName>
    </recommendedName>
</protein>
<dbReference type="GO" id="GO:0005874">
    <property type="term" value="C:microtubule"/>
    <property type="evidence" value="ECO:0007669"/>
    <property type="project" value="TreeGrafter"/>
</dbReference>
<dbReference type="InterPro" id="IPR036961">
    <property type="entry name" value="Kinesin_motor_dom_sf"/>
</dbReference>
<dbReference type="AlphaFoldDB" id="A0A7S1ZG47"/>
<feature type="region of interest" description="Disordered" evidence="2">
    <location>
        <begin position="167"/>
        <end position="187"/>
    </location>
</feature>
<proteinExistence type="inferred from homology"/>
<dbReference type="InterPro" id="IPR001752">
    <property type="entry name" value="Kinesin_motor_dom"/>
</dbReference>
<feature type="region of interest" description="Disordered" evidence="2">
    <location>
        <begin position="418"/>
        <end position="442"/>
    </location>
</feature>
<evidence type="ECO:0000259" key="3">
    <source>
        <dbReference type="PROSITE" id="PS50067"/>
    </source>
</evidence>
<feature type="binding site" evidence="1">
    <location>
        <begin position="251"/>
        <end position="258"/>
    </location>
    <ligand>
        <name>ATP</name>
        <dbReference type="ChEBI" id="CHEBI:30616"/>
    </ligand>
</feature>
<keyword evidence="1" id="KW-0547">Nucleotide-binding</keyword>